<dbReference type="EMBL" id="JBHSQN010000001">
    <property type="protein sequence ID" value="MFC6010165.1"/>
    <property type="molecule type" value="Genomic_DNA"/>
</dbReference>
<proteinExistence type="predicted"/>
<protein>
    <submittedName>
        <fullName evidence="1">Uncharacterized protein</fullName>
    </submittedName>
</protein>
<keyword evidence="2" id="KW-1185">Reference proteome</keyword>
<accession>A0ABW1JMD6</accession>
<evidence type="ECO:0000313" key="1">
    <source>
        <dbReference type="EMBL" id="MFC6010165.1"/>
    </source>
</evidence>
<gene>
    <name evidence="1" type="ORF">ACFP3H_03810</name>
</gene>
<dbReference type="RefSeq" id="WP_378599540.1">
    <property type="nucleotide sequence ID" value="NZ_JBHSQN010000001.1"/>
</dbReference>
<reference evidence="2" key="1">
    <citation type="journal article" date="2019" name="Int. J. Syst. Evol. Microbiol.">
        <title>The Global Catalogue of Microorganisms (GCM) 10K type strain sequencing project: providing services to taxonomists for standard genome sequencing and annotation.</title>
        <authorList>
            <consortium name="The Broad Institute Genomics Platform"/>
            <consortium name="The Broad Institute Genome Sequencing Center for Infectious Disease"/>
            <person name="Wu L."/>
            <person name="Ma J."/>
        </authorList>
    </citation>
    <scope>NUCLEOTIDE SEQUENCE [LARGE SCALE GENOMIC DNA]</scope>
    <source>
        <strain evidence="2">CCUG 36956</strain>
    </source>
</reference>
<sequence>MTIVYKAPWQVTSDVAHEAAFRIDLPGPSRGSWTLSYLPSYWLLTEEQAVSGLVLAEMIVLDTDFRTAGLDLELAEIRAGELGLTVSTVMMLLAARASEYSGPTMARTVSERDGAR</sequence>
<comment type="caution">
    <text evidence="1">The sequence shown here is derived from an EMBL/GenBank/DDBJ whole genome shotgun (WGS) entry which is preliminary data.</text>
</comment>
<name>A0ABW1JMD6_9NOCA</name>
<dbReference type="Proteomes" id="UP001596223">
    <property type="component" value="Unassembled WGS sequence"/>
</dbReference>
<evidence type="ECO:0000313" key="2">
    <source>
        <dbReference type="Proteomes" id="UP001596223"/>
    </source>
</evidence>
<organism evidence="1 2">
    <name type="scientific">Nocardia lasii</name>
    <dbReference type="NCBI Taxonomy" id="1616107"/>
    <lineage>
        <taxon>Bacteria</taxon>
        <taxon>Bacillati</taxon>
        <taxon>Actinomycetota</taxon>
        <taxon>Actinomycetes</taxon>
        <taxon>Mycobacteriales</taxon>
        <taxon>Nocardiaceae</taxon>
        <taxon>Nocardia</taxon>
    </lineage>
</organism>